<feature type="repeat" description="PPR" evidence="13">
    <location>
        <begin position="430"/>
        <end position="464"/>
    </location>
</feature>
<evidence type="ECO:0000256" key="4">
    <source>
        <dbReference type="ARBA" id="ARBA00012179"/>
    </source>
</evidence>
<keyword evidence="9" id="KW-0378">Hydrolase</keyword>
<dbReference type="PANTHER" id="PTHR13547:SF7">
    <property type="entry name" value="RIBONUCLEASE P"/>
    <property type="match status" value="1"/>
</dbReference>
<evidence type="ECO:0000256" key="6">
    <source>
        <dbReference type="ARBA" id="ARBA00022722"/>
    </source>
</evidence>
<evidence type="ECO:0000256" key="5">
    <source>
        <dbReference type="ARBA" id="ARBA00022694"/>
    </source>
</evidence>
<evidence type="ECO:0000256" key="8">
    <source>
        <dbReference type="ARBA" id="ARBA00022737"/>
    </source>
</evidence>
<gene>
    <name evidence="17" type="ORF">CFOL_v3_21896</name>
</gene>
<evidence type="ECO:0000259" key="16">
    <source>
        <dbReference type="Pfam" id="PF17177"/>
    </source>
</evidence>
<evidence type="ECO:0000313" key="18">
    <source>
        <dbReference type="Proteomes" id="UP000187406"/>
    </source>
</evidence>
<evidence type="ECO:0000256" key="1">
    <source>
        <dbReference type="ARBA" id="ARBA00000928"/>
    </source>
</evidence>
<feature type="compositionally biased region" description="Polar residues" evidence="14">
    <location>
        <begin position="140"/>
        <end position="153"/>
    </location>
</feature>
<protein>
    <recommendedName>
        <fullName evidence="4">ribonuclease P</fullName>
        <ecNumber evidence="4">3.1.26.5</ecNumber>
    </recommendedName>
</protein>
<reference evidence="18" key="1">
    <citation type="submission" date="2016-04" db="EMBL/GenBank/DDBJ databases">
        <title>Cephalotus genome sequencing.</title>
        <authorList>
            <person name="Fukushima K."/>
            <person name="Hasebe M."/>
            <person name="Fang X."/>
        </authorList>
    </citation>
    <scope>NUCLEOTIDE SEQUENCE [LARGE SCALE GENOMIC DNA]</scope>
    <source>
        <strain evidence="18">cv. St1</strain>
    </source>
</reference>
<dbReference type="Proteomes" id="UP000187406">
    <property type="component" value="Unassembled WGS sequence"/>
</dbReference>
<dbReference type="EC" id="3.1.26.5" evidence="4"/>
<keyword evidence="6" id="KW-0540">Nuclease</keyword>
<feature type="region of interest" description="Disordered" evidence="14">
    <location>
        <begin position="122"/>
        <end position="153"/>
    </location>
</feature>
<evidence type="ECO:0000313" key="17">
    <source>
        <dbReference type="EMBL" id="GAV78428.1"/>
    </source>
</evidence>
<evidence type="ECO:0000256" key="7">
    <source>
        <dbReference type="ARBA" id="ARBA00022723"/>
    </source>
</evidence>
<feature type="domain" description="PROP1-like PPR" evidence="16">
    <location>
        <begin position="373"/>
        <end position="518"/>
    </location>
</feature>
<dbReference type="Pfam" id="PF16953">
    <property type="entry name" value="PRORP"/>
    <property type="match status" value="1"/>
</dbReference>
<feature type="compositionally biased region" description="Basic and acidic residues" evidence="14">
    <location>
        <begin position="67"/>
        <end position="85"/>
    </location>
</feature>
<proteinExistence type="inferred from homology"/>
<dbReference type="EMBL" id="BDDD01001791">
    <property type="protein sequence ID" value="GAV78428.1"/>
    <property type="molecule type" value="Genomic_DNA"/>
</dbReference>
<keyword evidence="11" id="KW-0460">Magnesium</keyword>
<dbReference type="PROSITE" id="PS51375">
    <property type="entry name" value="PPR"/>
    <property type="match status" value="1"/>
</dbReference>
<keyword evidence="18" id="KW-1185">Reference proteome</keyword>
<dbReference type="PANTHER" id="PTHR13547">
    <property type="match status" value="1"/>
</dbReference>
<dbReference type="InterPro" id="IPR011990">
    <property type="entry name" value="TPR-like_helical_dom_sf"/>
</dbReference>
<evidence type="ECO:0000256" key="14">
    <source>
        <dbReference type="SAM" id="MobiDB-lite"/>
    </source>
</evidence>
<dbReference type="OrthoDB" id="46913at2759"/>
<evidence type="ECO:0000256" key="11">
    <source>
        <dbReference type="ARBA" id="ARBA00022842"/>
    </source>
</evidence>
<evidence type="ECO:0000256" key="3">
    <source>
        <dbReference type="ARBA" id="ARBA00007626"/>
    </source>
</evidence>
<keyword evidence="12" id="KW-0464">Manganese</keyword>
<feature type="domain" description="PROP1-like PPR" evidence="16">
    <location>
        <begin position="194"/>
        <end position="255"/>
    </location>
</feature>
<comment type="catalytic activity">
    <reaction evidence="1">
        <text>Endonucleolytic cleavage of RNA, removing 5'-extranucleotides from tRNA precursor.</text>
        <dbReference type="EC" id="3.1.26.5"/>
    </reaction>
</comment>
<dbReference type="InterPro" id="IPR031595">
    <property type="entry name" value="PRORP_C"/>
</dbReference>
<dbReference type="FunFam" id="1.25.40.10:FF:000339">
    <property type="entry name" value="Proteinaceous RNase P 1, chloroplastic/mitochondrial"/>
    <property type="match status" value="1"/>
</dbReference>
<dbReference type="STRING" id="3775.A0A1Q3CE79"/>
<dbReference type="GO" id="GO:0001682">
    <property type="term" value="P:tRNA 5'-leader removal"/>
    <property type="evidence" value="ECO:0007669"/>
    <property type="project" value="UniProtKB-ARBA"/>
</dbReference>
<comment type="cofactor">
    <cofactor evidence="2">
        <name>Mg(2+)</name>
        <dbReference type="ChEBI" id="CHEBI:18420"/>
    </cofactor>
</comment>
<keyword evidence="10" id="KW-0862">Zinc</keyword>
<sequence>MASLTLNTLQQNNLFSVTYCKYPLSLNTFKFHYLTEFFTSLPPKHTLKPKSSPIYVHSNIHAILPTTKDHESSTETKNSRARRETGSGCSSLRSKDKRVDRNSVEILFSSCVADKTDRRFTKDKYTRKSPGREKRREIGNVNSSMPSKDNNIATKSLKDMGNLAVNEKVDKGTNMRGGNMNNHVIEEKMGKRSKKKKDDSLQDQWRVELDMCSKIGDVIGALRLYDTAQREGTELGQYHYTVLLYLCSSAAVGVVRPAKSGSGGRTMNALSMANGVSSVNFMQLGVLRDKVEESSGAKILNCPISSNGQLVDTSRSSEKVDKLELNSIKQSDDLDLTFNRREDLTERSSRYSVINGGNGGQEDQEIRVSEDFKKYALERGFEIYRKMCLDKVPMNEATLTAVARMAMSMGNGDLAFDMVKKMKSLGINPRLRSYGPALSAFCNSGDVNKAFAVEKHMLEHGVYPEEPELEALLRVSVGAGRGDKVYHLLHKLRRSVRKVSPSTADIIVEWFHSKAASEVGNTIWDSRLIKEAIENGGGGWHGQGWLGKGKWTVSHSVVGSEALCQCCGEKLDIIDLESTETENFAESVASIAIKREKNSSFQKFQKWLDYYGPFEAVVDAANVGLFSQKRFMPSKVNAIVNGIRQKLPSKKWPLIVLHNRRITGQKMDQPVNKALIEKWKNADALYATPTGSNDDWYWLYAAIKFKCLIVTNDEMRDHIFQLLGNDFFPKWKERHQVHFSFTDAGPIFHMPPACSIVIQESENGHWHIPIESEQDYHIKRTWLCITRANSREARKDSTNKPEGSTTQPEAKIKSQPLNCSNHENTPNPCQETYKSLRDTLSESAFSDHCSIVSEIEAAEKLGNCVIDFQI</sequence>
<evidence type="ECO:0000256" key="12">
    <source>
        <dbReference type="ARBA" id="ARBA00023211"/>
    </source>
</evidence>
<organism evidence="17 18">
    <name type="scientific">Cephalotus follicularis</name>
    <name type="common">Albany pitcher plant</name>
    <dbReference type="NCBI Taxonomy" id="3775"/>
    <lineage>
        <taxon>Eukaryota</taxon>
        <taxon>Viridiplantae</taxon>
        <taxon>Streptophyta</taxon>
        <taxon>Embryophyta</taxon>
        <taxon>Tracheophyta</taxon>
        <taxon>Spermatophyta</taxon>
        <taxon>Magnoliopsida</taxon>
        <taxon>eudicotyledons</taxon>
        <taxon>Gunneridae</taxon>
        <taxon>Pentapetalae</taxon>
        <taxon>rosids</taxon>
        <taxon>fabids</taxon>
        <taxon>Oxalidales</taxon>
        <taxon>Cephalotaceae</taxon>
        <taxon>Cephalotus</taxon>
    </lineage>
</organism>
<feature type="domain" description="PRORP" evidence="15">
    <location>
        <begin position="561"/>
        <end position="784"/>
    </location>
</feature>
<keyword evidence="8" id="KW-0677">Repeat</keyword>
<feature type="region of interest" description="Disordered" evidence="14">
    <location>
        <begin position="65"/>
        <end position="96"/>
    </location>
</feature>
<dbReference type="GO" id="GO:0004526">
    <property type="term" value="F:ribonuclease P activity"/>
    <property type="evidence" value="ECO:0007669"/>
    <property type="project" value="UniProtKB-EC"/>
</dbReference>
<keyword evidence="5" id="KW-0819">tRNA processing</keyword>
<comment type="similarity">
    <text evidence="3">Belongs to the PPR family. P subfamily.</text>
</comment>
<dbReference type="InParanoid" id="A0A1Q3CE79"/>
<dbReference type="GO" id="GO:0046872">
    <property type="term" value="F:metal ion binding"/>
    <property type="evidence" value="ECO:0007669"/>
    <property type="project" value="UniProtKB-KW"/>
</dbReference>
<feature type="compositionally biased region" description="Polar residues" evidence="14">
    <location>
        <begin position="815"/>
        <end position="826"/>
    </location>
</feature>
<dbReference type="FunFam" id="3.40.50.11980:FF:000002">
    <property type="entry name" value="Proteinaceous RNase P 2"/>
    <property type="match status" value="1"/>
</dbReference>
<evidence type="ECO:0000259" key="15">
    <source>
        <dbReference type="Pfam" id="PF16953"/>
    </source>
</evidence>
<comment type="caution">
    <text evidence="17">The sequence shown here is derived from an EMBL/GenBank/DDBJ whole genome shotgun (WGS) entry which is preliminary data.</text>
</comment>
<dbReference type="AlphaFoldDB" id="A0A1Q3CE79"/>
<keyword evidence="7" id="KW-0479">Metal-binding</keyword>
<evidence type="ECO:0000256" key="13">
    <source>
        <dbReference type="PROSITE-ProRule" id="PRU00708"/>
    </source>
</evidence>
<feature type="compositionally biased region" description="Basic and acidic residues" evidence="14">
    <location>
        <begin position="122"/>
        <end position="138"/>
    </location>
</feature>
<evidence type="ECO:0000256" key="9">
    <source>
        <dbReference type="ARBA" id="ARBA00022801"/>
    </source>
</evidence>
<dbReference type="Gene3D" id="1.25.40.10">
    <property type="entry name" value="Tetratricopeptide repeat domain"/>
    <property type="match status" value="1"/>
</dbReference>
<dbReference type="InterPro" id="IPR033443">
    <property type="entry name" value="PROP1-like_PPR_dom"/>
</dbReference>
<feature type="region of interest" description="Disordered" evidence="14">
    <location>
        <begin position="793"/>
        <end position="826"/>
    </location>
</feature>
<dbReference type="InterPro" id="IPR002885">
    <property type="entry name" value="PPR_rpt"/>
</dbReference>
<accession>A0A1Q3CE79</accession>
<evidence type="ECO:0000256" key="10">
    <source>
        <dbReference type="ARBA" id="ARBA00022833"/>
    </source>
</evidence>
<evidence type="ECO:0000256" key="2">
    <source>
        <dbReference type="ARBA" id="ARBA00001946"/>
    </source>
</evidence>
<name>A0A1Q3CE79_CEPFO</name>
<dbReference type="Gene3D" id="3.40.50.11980">
    <property type="match status" value="1"/>
</dbReference>
<dbReference type="Pfam" id="PF17177">
    <property type="entry name" value="PPR_long"/>
    <property type="match status" value="2"/>
</dbReference>